<protein>
    <submittedName>
        <fullName evidence="2">Uncharacterized protein</fullName>
    </submittedName>
</protein>
<organism evidence="2 3">
    <name type="scientific">Adonisia turfae CCMR0082</name>
    <dbReference type="NCBI Taxonomy" id="2304604"/>
    <lineage>
        <taxon>Bacteria</taxon>
        <taxon>Bacillati</taxon>
        <taxon>Cyanobacteriota</taxon>
        <taxon>Adonisia</taxon>
        <taxon>Adonisia turfae</taxon>
    </lineage>
</organism>
<accession>A0A6M0S9E6</accession>
<evidence type="ECO:0000313" key="2">
    <source>
        <dbReference type="EMBL" id="NEZ64631.1"/>
    </source>
</evidence>
<evidence type="ECO:0000313" key="3">
    <source>
        <dbReference type="Proteomes" id="UP000473574"/>
    </source>
</evidence>
<reference evidence="2 3" key="1">
    <citation type="journal article" date="2020" name="Microb. Ecol.">
        <title>Ecogenomics of the Marine Benthic Filamentous Cyanobacterium Adonisia.</title>
        <authorList>
            <person name="Walter J.M."/>
            <person name="Coutinho F.H."/>
            <person name="Leomil L."/>
            <person name="Hargreaves P.I."/>
            <person name="Campeao M.E."/>
            <person name="Vieira V.V."/>
            <person name="Silva B.S."/>
            <person name="Fistarol G.O."/>
            <person name="Salomon P.S."/>
            <person name="Sawabe T."/>
            <person name="Mino S."/>
            <person name="Hosokawa M."/>
            <person name="Miyashita H."/>
            <person name="Maruyama F."/>
            <person name="van Verk M.C."/>
            <person name="Dutilh B.E."/>
            <person name="Thompson C.C."/>
            <person name="Thompson F.L."/>
        </authorList>
    </citation>
    <scope>NUCLEOTIDE SEQUENCE [LARGE SCALE GENOMIC DNA]</scope>
    <source>
        <strain evidence="2 3">CCMR0082</strain>
    </source>
</reference>
<comment type="caution">
    <text evidence="2">The sequence shown here is derived from an EMBL/GenBank/DDBJ whole genome shotgun (WGS) entry which is preliminary data.</text>
</comment>
<sequence length="443" mass="47714">MKKMGKIVQFCKAAKEINVREDGSVVVSVVGAARLTGVTTDAIRYSLKNGKQKPSKLAKKLIEKGFDVGNLAVMSKEGVTDEALAVIAYYYGHQAGQFCKPEAKRLSKQFDEHGVRATLLQLKGVESDLQKPVKIADEITIREDGVAIVSIRGAARLAGVDKKSLRKHFSGGGLAGEGLAGKLATKGFEGGDLKLFSEQGIPDQALGVILKYYAYEAGAHCTEEAKQTLSFMDDLNVRVWCYSMKGMVEVKQPQAQVDIPDLTPLPSASDELTWTEPTPELSAAPDPKSEMDALKEVFGAAMGMLEGVRIGGTAEQDKNLKTQAAIAAAQSYCPQFAEAFNPVLQLLKQAAATKIVYLTPTTLGQLAGGISAREMNRHLADMGLQVRNQGHAKTEPAWLPTKEGSRYSKILPVTATNGADMTTYQCLRWSEQVLQMFSGGVVA</sequence>
<dbReference type="Proteomes" id="UP000473574">
    <property type="component" value="Unassembled WGS sequence"/>
</dbReference>
<gene>
    <name evidence="2" type="ORF">D0962_17860</name>
</gene>
<dbReference type="EMBL" id="QZCE01000002">
    <property type="protein sequence ID" value="NEZ64631.1"/>
    <property type="molecule type" value="Genomic_DNA"/>
</dbReference>
<proteinExistence type="predicted"/>
<evidence type="ECO:0000256" key="1">
    <source>
        <dbReference type="SAM" id="MobiDB-lite"/>
    </source>
</evidence>
<feature type="region of interest" description="Disordered" evidence="1">
    <location>
        <begin position="259"/>
        <end position="288"/>
    </location>
</feature>
<name>A0A6M0S9E6_9CYAN</name>
<dbReference type="AlphaFoldDB" id="A0A6M0S9E6"/>